<protein>
    <recommendedName>
        <fullName evidence="1">DUF7138 domain-containing protein</fullName>
    </recommendedName>
</protein>
<dbReference type="PANTHER" id="PTHR36351">
    <property type="entry name" value="EMBRYO SAC DEVELOPMENT ARREST 12"/>
    <property type="match status" value="1"/>
</dbReference>
<proteinExistence type="predicted"/>
<gene>
    <name evidence="2" type="ORF">SAY86_018822</name>
</gene>
<reference evidence="2 3" key="1">
    <citation type="journal article" date="2023" name="Hortic Res">
        <title>Pangenome of water caltrop reveals structural variations and asymmetric subgenome divergence after allopolyploidization.</title>
        <authorList>
            <person name="Zhang X."/>
            <person name="Chen Y."/>
            <person name="Wang L."/>
            <person name="Yuan Y."/>
            <person name="Fang M."/>
            <person name="Shi L."/>
            <person name="Lu R."/>
            <person name="Comes H.P."/>
            <person name="Ma Y."/>
            <person name="Chen Y."/>
            <person name="Huang G."/>
            <person name="Zhou Y."/>
            <person name="Zheng Z."/>
            <person name="Qiu Y."/>
        </authorList>
    </citation>
    <scope>NUCLEOTIDE SEQUENCE [LARGE SCALE GENOMIC DNA]</scope>
    <source>
        <strain evidence="2">F231</strain>
    </source>
</reference>
<evidence type="ECO:0000259" key="1">
    <source>
        <dbReference type="Pfam" id="PF23596"/>
    </source>
</evidence>
<dbReference type="EMBL" id="JAXQNO010000014">
    <property type="protein sequence ID" value="KAK4784454.1"/>
    <property type="molecule type" value="Genomic_DNA"/>
</dbReference>
<sequence length="226" mass="25217">MGDATGGEGGISLPVFLHDGEKEISIGSTVVHPSLKFNDLQSVIGQRLGLSPSQISIYLAERRLYRSWPRKVVVNAKFDFATVNGNKDLYFLVFMKRPKTGEKLQGIEMPRLLENVILLKREAAVGDQLYGGMYGSSFVDPFEYDRQVRQLAEERKKCLMMTIMNSHSDYAPVKTAEVLFCADCEKANETTSESADSVPGFHICRNDAVVFGFKTSAGPVRRPERK</sequence>
<organism evidence="2 3">
    <name type="scientific">Trapa natans</name>
    <name type="common">Water chestnut</name>
    <dbReference type="NCBI Taxonomy" id="22666"/>
    <lineage>
        <taxon>Eukaryota</taxon>
        <taxon>Viridiplantae</taxon>
        <taxon>Streptophyta</taxon>
        <taxon>Embryophyta</taxon>
        <taxon>Tracheophyta</taxon>
        <taxon>Spermatophyta</taxon>
        <taxon>Magnoliopsida</taxon>
        <taxon>eudicotyledons</taxon>
        <taxon>Gunneridae</taxon>
        <taxon>Pentapetalae</taxon>
        <taxon>rosids</taxon>
        <taxon>malvids</taxon>
        <taxon>Myrtales</taxon>
        <taxon>Lythraceae</taxon>
        <taxon>Trapa</taxon>
    </lineage>
</organism>
<dbReference type="Pfam" id="PF23596">
    <property type="entry name" value="DUF7138"/>
    <property type="match status" value="1"/>
</dbReference>
<evidence type="ECO:0000313" key="2">
    <source>
        <dbReference type="EMBL" id="KAK4784454.1"/>
    </source>
</evidence>
<evidence type="ECO:0000313" key="3">
    <source>
        <dbReference type="Proteomes" id="UP001346149"/>
    </source>
</evidence>
<dbReference type="PANTHER" id="PTHR36351:SF1">
    <property type="entry name" value="EMBRYO SAC DEVELOPMENT ARREST 12"/>
    <property type="match status" value="1"/>
</dbReference>
<accession>A0AAN7LHM0</accession>
<feature type="domain" description="DUF7138" evidence="1">
    <location>
        <begin position="11"/>
        <end position="93"/>
    </location>
</feature>
<dbReference type="AlphaFoldDB" id="A0AAN7LHM0"/>
<comment type="caution">
    <text evidence="2">The sequence shown here is derived from an EMBL/GenBank/DDBJ whole genome shotgun (WGS) entry which is preliminary data.</text>
</comment>
<dbReference type="InterPro" id="IPR055562">
    <property type="entry name" value="DUF7138"/>
</dbReference>
<name>A0AAN7LHM0_TRANT</name>
<dbReference type="Proteomes" id="UP001346149">
    <property type="component" value="Unassembled WGS sequence"/>
</dbReference>
<keyword evidence="3" id="KW-1185">Reference proteome</keyword>